<dbReference type="Gene3D" id="2.60.120.10">
    <property type="entry name" value="Jelly Rolls"/>
    <property type="match status" value="1"/>
</dbReference>
<evidence type="ECO:0008006" key="3">
    <source>
        <dbReference type="Google" id="ProtNLM"/>
    </source>
</evidence>
<dbReference type="RefSeq" id="WP_012933935.1">
    <property type="nucleotide sequence ID" value="NC_013739.1"/>
</dbReference>
<dbReference type="SUPFAM" id="SSF51182">
    <property type="entry name" value="RmlC-like cupins"/>
    <property type="match status" value="1"/>
</dbReference>
<evidence type="ECO:0000313" key="1">
    <source>
        <dbReference type="EMBL" id="ADB50884.1"/>
    </source>
</evidence>
<dbReference type="Proteomes" id="UP000008229">
    <property type="component" value="Chromosome"/>
</dbReference>
<dbReference type="InterPro" id="IPR014710">
    <property type="entry name" value="RmlC-like_jellyroll"/>
</dbReference>
<dbReference type="eggNOG" id="COG1917">
    <property type="taxonomic scope" value="Bacteria"/>
</dbReference>
<gene>
    <name evidence="1" type="ordered locus">Cwoe_2461</name>
</gene>
<reference evidence="2" key="2">
    <citation type="submission" date="2010-01" db="EMBL/GenBank/DDBJ databases">
        <title>The complete genome of Conexibacter woesei DSM 14684.</title>
        <authorList>
            <consortium name="US DOE Joint Genome Institute (JGI-PGF)"/>
            <person name="Lucas S."/>
            <person name="Copeland A."/>
            <person name="Lapidus A."/>
            <person name="Glavina del Rio T."/>
            <person name="Dalin E."/>
            <person name="Tice H."/>
            <person name="Bruce D."/>
            <person name="Goodwin L."/>
            <person name="Pitluck S."/>
            <person name="Kyrpides N."/>
            <person name="Mavromatis K."/>
            <person name="Ivanova N."/>
            <person name="Mikhailova N."/>
            <person name="Chertkov O."/>
            <person name="Brettin T."/>
            <person name="Detter J.C."/>
            <person name="Han C."/>
            <person name="Larimer F."/>
            <person name="Land M."/>
            <person name="Hauser L."/>
            <person name="Markowitz V."/>
            <person name="Cheng J.-F."/>
            <person name="Hugenholtz P."/>
            <person name="Woyke T."/>
            <person name="Wu D."/>
            <person name="Pukall R."/>
            <person name="Steenblock K."/>
            <person name="Schneider S."/>
            <person name="Klenk H.-P."/>
            <person name="Eisen J.A."/>
        </authorList>
    </citation>
    <scope>NUCLEOTIDE SEQUENCE [LARGE SCALE GENOMIC DNA]</scope>
    <source>
        <strain evidence="2">DSM 14684 / CIP 108061 / JCM 11494 / NBRC 100937 / ID131577</strain>
    </source>
</reference>
<dbReference type="HOGENOM" id="CLU_174096_0_0_11"/>
<keyword evidence="2" id="KW-1185">Reference proteome</keyword>
<evidence type="ECO:0000313" key="2">
    <source>
        <dbReference type="Proteomes" id="UP000008229"/>
    </source>
</evidence>
<name>D3F7M2_CONWI</name>
<sequence>MDDDRGPVSFLGRPLPAWVELRLVEVAPGAAKRCDDDAWHDALVVVERGEVELQDAHGGCRRCAPGEVLWLAGLPLHAIHNRGSRPALLAAVARRRVP</sequence>
<dbReference type="OrthoDB" id="3576740at2"/>
<dbReference type="AlphaFoldDB" id="D3F7M2"/>
<dbReference type="KEGG" id="cwo:Cwoe_2461"/>
<reference evidence="1 2" key="1">
    <citation type="journal article" date="2010" name="Stand. Genomic Sci.">
        <title>Complete genome sequence of Conexibacter woesei type strain (ID131577).</title>
        <authorList>
            <person name="Pukall R."/>
            <person name="Lapidus A."/>
            <person name="Glavina Del Rio T."/>
            <person name="Copeland A."/>
            <person name="Tice H."/>
            <person name="Cheng J.-F."/>
            <person name="Lucas S."/>
            <person name="Chen F."/>
            <person name="Nolan M."/>
            <person name="Bruce D."/>
            <person name="Goodwin L."/>
            <person name="Pitluck S."/>
            <person name="Mavromatis K."/>
            <person name="Ivanova N."/>
            <person name="Ovchinnikova G."/>
            <person name="Pati A."/>
            <person name="Chen A."/>
            <person name="Palaniappan K."/>
            <person name="Land M."/>
            <person name="Hauser L."/>
            <person name="Chang Y.-J."/>
            <person name="Jeffries C.D."/>
            <person name="Chain P."/>
            <person name="Meincke L."/>
            <person name="Sims D."/>
            <person name="Brettin T."/>
            <person name="Detter J.C."/>
            <person name="Rohde M."/>
            <person name="Goeker M."/>
            <person name="Bristow J."/>
            <person name="Eisen J.A."/>
            <person name="Markowitz V."/>
            <person name="Kyrpides N.C."/>
            <person name="Klenk H.-P."/>
            <person name="Hugenholtz P."/>
        </authorList>
    </citation>
    <scope>NUCLEOTIDE SEQUENCE [LARGE SCALE GENOMIC DNA]</scope>
    <source>
        <strain evidence="2">DSM 14684 / CIP 108061 / JCM 11494 / NBRC 100937 / ID131577</strain>
    </source>
</reference>
<organism evidence="1 2">
    <name type="scientific">Conexibacter woesei (strain DSM 14684 / CCUG 47730 / CIP 108061 / JCM 11494 / NBRC 100937 / ID131577)</name>
    <dbReference type="NCBI Taxonomy" id="469383"/>
    <lineage>
        <taxon>Bacteria</taxon>
        <taxon>Bacillati</taxon>
        <taxon>Actinomycetota</taxon>
        <taxon>Thermoleophilia</taxon>
        <taxon>Solirubrobacterales</taxon>
        <taxon>Conexibacteraceae</taxon>
        <taxon>Conexibacter</taxon>
    </lineage>
</organism>
<dbReference type="EMBL" id="CP001854">
    <property type="protein sequence ID" value="ADB50884.1"/>
    <property type="molecule type" value="Genomic_DNA"/>
</dbReference>
<protein>
    <recommendedName>
        <fullName evidence="3">Cupin 2 conserved barrel domain protein</fullName>
    </recommendedName>
</protein>
<dbReference type="InterPro" id="IPR011051">
    <property type="entry name" value="RmlC_Cupin_sf"/>
</dbReference>
<proteinExistence type="predicted"/>
<accession>D3F7M2</accession>
<dbReference type="STRING" id="469383.Cwoe_2461"/>